<dbReference type="Gramene" id="Jr11_07590_p1">
    <property type="protein sequence ID" value="cds.Jr11_07590_p1"/>
    <property type="gene ID" value="Jr11_07590"/>
</dbReference>
<keyword evidence="5" id="KW-0472">Membrane</keyword>
<comment type="similarity">
    <text evidence="2">Belongs to the TMCO4 family.</text>
</comment>
<dbReference type="KEGG" id="jre:108992019"/>
<evidence type="ECO:0000256" key="5">
    <source>
        <dbReference type="ARBA" id="ARBA00023136"/>
    </source>
</evidence>
<organism evidence="6 7">
    <name type="scientific">Juglans regia</name>
    <name type="common">English walnut</name>
    <dbReference type="NCBI Taxonomy" id="51240"/>
    <lineage>
        <taxon>Eukaryota</taxon>
        <taxon>Viridiplantae</taxon>
        <taxon>Streptophyta</taxon>
        <taxon>Embryophyta</taxon>
        <taxon>Tracheophyta</taxon>
        <taxon>Spermatophyta</taxon>
        <taxon>Magnoliopsida</taxon>
        <taxon>eudicotyledons</taxon>
        <taxon>Gunneridae</taxon>
        <taxon>Pentapetalae</taxon>
        <taxon>rosids</taxon>
        <taxon>fabids</taxon>
        <taxon>Fagales</taxon>
        <taxon>Juglandaceae</taxon>
        <taxon>Juglans</taxon>
    </lineage>
</organism>
<dbReference type="GO" id="GO:0016020">
    <property type="term" value="C:membrane"/>
    <property type="evidence" value="ECO:0007669"/>
    <property type="project" value="UniProtKB-SubCell"/>
</dbReference>
<dbReference type="FunCoup" id="A0A2I4ERH1">
    <property type="interactions" value="2530"/>
</dbReference>
<dbReference type="OrthoDB" id="277931at2759"/>
<dbReference type="RefSeq" id="XP_018821996.1">
    <property type="nucleotide sequence ID" value="XM_018966451.2"/>
</dbReference>
<dbReference type="Proteomes" id="UP000235220">
    <property type="component" value="Chromosome 11"/>
</dbReference>
<dbReference type="SUPFAM" id="SSF53474">
    <property type="entry name" value="alpha/beta-Hydrolases"/>
    <property type="match status" value="1"/>
</dbReference>
<accession>A0A2I4ERH1</accession>
<comment type="subcellular location">
    <subcellularLocation>
        <location evidence="1">Membrane</location>
        <topology evidence="1">Multi-pass membrane protein</topology>
    </subcellularLocation>
</comment>
<evidence type="ECO:0000256" key="2">
    <source>
        <dbReference type="ARBA" id="ARBA00009824"/>
    </source>
</evidence>
<dbReference type="PANTHER" id="PTHR17920">
    <property type="entry name" value="TRANSMEMBRANE AND COILED-COIL DOMAIN-CONTAINING PROTEIN 4 TMCO4"/>
    <property type="match status" value="1"/>
</dbReference>
<dbReference type="Gene3D" id="3.40.50.1820">
    <property type="entry name" value="alpha/beta hydrolase"/>
    <property type="match status" value="1"/>
</dbReference>
<evidence type="ECO:0000313" key="6">
    <source>
        <dbReference type="Proteomes" id="UP000235220"/>
    </source>
</evidence>
<gene>
    <name evidence="7" type="primary">LOC108992019</name>
</gene>
<dbReference type="PANTHER" id="PTHR17920:SF3">
    <property type="entry name" value="TRANSMEMBRANE AND COILED-COIL DOMAIN-CONTAINING PROTEIN 4"/>
    <property type="match status" value="1"/>
</dbReference>
<dbReference type="GeneID" id="108992019"/>
<evidence type="ECO:0000256" key="4">
    <source>
        <dbReference type="ARBA" id="ARBA00022989"/>
    </source>
</evidence>
<dbReference type="InterPro" id="IPR007941">
    <property type="entry name" value="DUF726"/>
</dbReference>
<protein>
    <submittedName>
        <fullName evidence="7">Transmembrane and coiled-coil domain-containing protein 4 isoform X1</fullName>
    </submittedName>
</protein>
<sequence>MATTSFLMPTQRYAAGALFGLALHQAQIHRTHPLGFSTADEHSDSERTSSGSSSDSVSEDPELWVHQNSGLLRPVFTFLEINPIAWSGLEETAGSSPAKHHIGAFLRLLSEESGDTSSETADQEFALSKAVDVTVLSMEKDSESSKSKRQKHLEYEHECRERYSTAEVQSDFEAADVHLVQETDSTTFDAKDAHHGLMSKADVKPIEEVTMISYPRKVTVLYVLLSACLADASDDDNKCIRRRKGYDARHRVALRLLATWLDINWTKMEVIEIMVASSAMALAKDKESGGGGEKQPSEKKWAKWKRGGIIGAAAVTGGALLAITGGLAAPAIAAGLGALAPTLGTLIPVIGASGFAAAASAAGTVAGSVAVAASFGAAGAGLTGSKMARRVGSVDEFEFKAIGENHRQGRLAVGILVSGFVFNEEDFVRPWEGLNDNLERYALQWESKNLIAVSTAIQDWLTSRLALELMKQGAMMTVLSTLLTALAWPAALLAATDFIDSKWTIAVDRSDKAGKLLAEVLLNGLQGNRPVTLVGYSLGARAIFKCLQFLAETEHDAELIERVVLLGAPISINDENWEAVRKMVAGRFVNAYSKNDWMLGVAFRASLLTQGLAGIQPINVPGIENVDITDLIEGHSSYLWATQLVLDQLELDTYYPVFGTILCKQ</sequence>
<name>A0A2I4ERH1_JUGRE</name>
<evidence type="ECO:0000313" key="7">
    <source>
        <dbReference type="RefSeq" id="XP_018821996.1"/>
    </source>
</evidence>
<keyword evidence="4" id="KW-1133">Transmembrane helix</keyword>
<dbReference type="Pfam" id="PF05277">
    <property type="entry name" value="DUF726"/>
    <property type="match status" value="1"/>
</dbReference>
<keyword evidence="6" id="KW-1185">Reference proteome</keyword>
<evidence type="ECO:0000256" key="1">
    <source>
        <dbReference type="ARBA" id="ARBA00004141"/>
    </source>
</evidence>
<proteinExistence type="inferred from homology"/>
<keyword evidence="3 7" id="KW-0812">Transmembrane</keyword>
<reference evidence="7" key="1">
    <citation type="submission" date="2025-08" db="UniProtKB">
        <authorList>
            <consortium name="RefSeq"/>
        </authorList>
    </citation>
    <scope>IDENTIFICATION</scope>
    <source>
        <tissue evidence="7">Leaves</tissue>
    </source>
</reference>
<evidence type="ECO:0000256" key="3">
    <source>
        <dbReference type="ARBA" id="ARBA00022692"/>
    </source>
</evidence>
<dbReference type="InterPro" id="IPR029058">
    <property type="entry name" value="AB_hydrolase_fold"/>
</dbReference>
<dbReference type="AlphaFoldDB" id="A0A2I4ERH1"/>